<keyword evidence="7" id="KW-0687">Ribonucleoprotein</keyword>
<dbReference type="Gene3D" id="3.30.1370.10">
    <property type="entry name" value="K Homology domain, type 1"/>
    <property type="match status" value="2"/>
</dbReference>
<dbReference type="PANTHER" id="PTHR12581">
    <property type="entry name" value="HIV-1 REV BINDING PROTEIN 2, 3"/>
    <property type="match status" value="1"/>
</dbReference>
<dbReference type="Pfam" id="PF21800">
    <property type="entry name" value="KH_KRR1_2nd"/>
    <property type="match status" value="1"/>
</dbReference>
<evidence type="ECO:0000256" key="5">
    <source>
        <dbReference type="ARBA" id="ARBA00022884"/>
    </source>
</evidence>
<dbReference type="SUPFAM" id="SSF54791">
    <property type="entry name" value="Eukaryotic type KH-domain (KH-domain type I)"/>
    <property type="match status" value="1"/>
</dbReference>
<evidence type="ECO:0000256" key="8">
    <source>
        <dbReference type="ARBA" id="ARBA00032993"/>
    </source>
</evidence>
<evidence type="ECO:0000256" key="9">
    <source>
        <dbReference type="SAM" id="MobiDB-lite"/>
    </source>
</evidence>
<evidence type="ECO:0000256" key="2">
    <source>
        <dbReference type="ARBA" id="ARBA00009344"/>
    </source>
</evidence>
<dbReference type="EMBL" id="PITJ01000654">
    <property type="protein sequence ID" value="TBU01676.1"/>
    <property type="molecule type" value="Genomic_DNA"/>
</dbReference>
<organism evidence="12 13">
    <name type="scientific">Hamiltosporidium tvaerminnensis</name>
    <dbReference type="NCBI Taxonomy" id="1176355"/>
    <lineage>
        <taxon>Eukaryota</taxon>
        <taxon>Fungi</taxon>
        <taxon>Fungi incertae sedis</taxon>
        <taxon>Microsporidia</taxon>
        <taxon>Dubosqiidae</taxon>
        <taxon>Hamiltosporidium</taxon>
    </lineage>
</organism>
<comment type="caution">
    <text evidence="12">The sequence shown here is derived from an EMBL/GenBank/DDBJ whole genome shotgun (WGS) entry which is preliminary data.</text>
</comment>
<evidence type="ECO:0000313" key="12">
    <source>
        <dbReference type="EMBL" id="TBU01676.1"/>
    </source>
</evidence>
<accession>A0A4Q9L3E7</accession>
<keyword evidence="4" id="KW-0698">rRNA processing</keyword>
<keyword evidence="3" id="KW-0690">Ribosome biogenesis</keyword>
<evidence type="ECO:0000259" key="11">
    <source>
        <dbReference type="Pfam" id="PF21800"/>
    </source>
</evidence>
<evidence type="ECO:0000256" key="1">
    <source>
        <dbReference type="ARBA" id="ARBA00004604"/>
    </source>
</evidence>
<feature type="domain" description="KRR1 small subunit processome component first KH" evidence="10">
    <location>
        <begin position="24"/>
        <end position="104"/>
    </location>
</feature>
<dbReference type="InterPro" id="IPR041174">
    <property type="entry name" value="KRR1-like_KH1"/>
</dbReference>
<comment type="similarity">
    <text evidence="2">Belongs to the KRR1 family.</text>
</comment>
<dbReference type="InterPro" id="IPR024166">
    <property type="entry name" value="rRNA_assembly_KRR1"/>
</dbReference>
<evidence type="ECO:0000256" key="4">
    <source>
        <dbReference type="ARBA" id="ARBA00022552"/>
    </source>
</evidence>
<evidence type="ECO:0000313" key="13">
    <source>
        <dbReference type="Proteomes" id="UP000292362"/>
    </source>
</evidence>
<comment type="subcellular location">
    <subcellularLocation>
        <location evidence="1">Nucleus</location>
        <location evidence="1">Nucleolus</location>
    </subcellularLocation>
</comment>
<dbReference type="PANTHER" id="PTHR12581:SF0">
    <property type="entry name" value="KRR1 SMALL SUBUNIT PROCESSOME COMPONENT HOMOLOG"/>
    <property type="match status" value="1"/>
</dbReference>
<evidence type="ECO:0000259" key="10">
    <source>
        <dbReference type="Pfam" id="PF17903"/>
    </source>
</evidence>
<proteinExistence type="inferred from homology"/>
<keyword evidence="5" id="KW-0694">RNA-binding</keyword>
<evidence type="ECO:0000256" key="6">
    <source>
        <dbReference type="ARBA" id="ARBA00023242"/>
    </source>
</evidence>
<dbReference type="Pfam" id="PF17903">
    <property type="entry name" value="KH_KRR1_1st"/>
    <property type="match status" value="1"/>
</dbReference>
<sequence length="274" mass="32396">MALKENIEVEFNEKDFKHNFLEQSEFTVMWPRYREEYLKTNEKLLQEKLQEIKLSLDINYSERYFTVSTTNKTRDPYIIIKGRDMLKLIARGMNLNEASLILKDGFTSEIIVPKELKKEVFLKRKARLVGPNDVTLKALRMLTDCHIVLQTDTISIVGPFKGVTQVVSVVDSCFYENIHPVYLIKKLITFKELQNDKSKKDLDWNIYFPQIKAKKQKNRKSKIDKKEKNDKMPLPPPKSNLDKLIETGEYFLDDKKDIKKRKNKKNEKYILPEE</sequence>
<evidence type="ECO:0000256" key="7">
    <source>
        <dbReference type="ARBA" id="ARBA00023274"/>
    </source>
</evidence>
<dbReference type="GO" id="GO:0006364">
    <property type="term" value="P:rRNA processing"/>
    <property type="evidence" value="ECO:0007669"/>
    <property type="project" value="UniProtKB-KW"/>
</dbReference>
<dbReference type="AlphaFoldDB" id="A0A4Q9L3E7"/>
<dbReference type="Proteomes" id="UP000292362">
    <property type="component" value="Unassembled WGS sequence"/>
</dbReference>
<name>A0A4Q9L3E7_9MICR</name>
<dbReference type="InterPro" id="IPR036612">
    <property type="entry name" value="KH_dom_type_1_sf"/>
</dbReference>
<reference evidence="12 13" key="1">
    <citation type="submission" date="2017-12" db="EMBL/GenBank/DDBJ databases">
        <authorList>
            <person name="Pombert J.-F."/>
            <person name="Haag K.L."/>
            <person name="Ebert D."/>
        </authorList>
    </citation>
    <scope>NUCLEOTIDE SEQUENCE [LARGE SCALE GENOMIC DNA]</scope>
    <source>
        <strain evidence="12">FI-OER-3-3</strain>
    </source>
</reference>
<keyword evidence="6" id="KW-0539">Nucleus</keyword>
<dbReference type="VEuPathDB" id="MicrosporidiaDB:CWI37_0654p0010"/>
<feature type="domain" description="KRR1 small subunit processome component second KH" evidence="11">
    <location>
        <begin position="111"/>
        <end position="194"/>
    </location>
</feature>
<dbReference type="GO" id="GO:0003723">
    <property type="term" value="F:RNA binding"/>
    <property type="evidence" value="ECO:0007669"/>
    <property type="project" value="UniProtKB-KW"/>
</dbReference>
<feature type="region of interest" description="Disordered" evidence="9">
    <location>
        <begin position="217"/>
        <end position="242"/>
    </location>
</feature>
<gene>
    <name evidence="12" type="ORF">CWI37_0654p0010</name>
</gene>
<dbReference type="GO" id="GO:0032040">
    <property type="term" value="C:small-subunit processome"/>
    <property type="evidence" value="ECO:0007669"/>
    <property type="project" value="TreeGrafter"/>
</dbReference>
<dbReference type="InterPro" id="IPR048548">
    <property type="entry name" value="KRR1-like_KH2"/>
</dbReference>
<evidence type="ECO:0000256" key="3">
    <source>
        <dbReference type="ARBA" id="ARBA00022517"/>
    </source>
</evidence>
<protein>
    <recommendedName>
        <fullName evidence="8">KRR-R motif-containing protein 1</fullName>
    </recommendedName>
</protein>